<dbReference type="EMBL" id="QRAP01000002">
    <property type="protein sequence ID" value="RDK95544.1"/>
    <property type="molecule type" value="Genomic_DNA"/>
</dbReference>
<sequence>MADKLYVSATVERVIKASDGSTLRRGDVAYDEPLILKGGSQPNTKVFVYDNGKLIGTVTTDQYGDWSLPVSNLTASHAAQGIPCDMHKFTAMPEASSTIIPVKAGSYDLLLIEKYQAPSQASDVVTEITETVSLVGEHEDSLNLAATSHDSDPVSPPQAISFSEVLTTGETTLAFAPTEMQQEETVEIAGNNAEMIADVTPFAYACDVSALLVEDVQLQLAS</sequence>
<evidence type="ECO:0000313" key="1">
    <source>
        <dbReference type="EMBL" id="RDK95544.1"/>
    </source>
</evidence>
<protein>
    <submittedName>
        <fullName evidence="1">Uncharacterized protein</fullName>
    </submittedName>
</protein>
<accession>A0A370R0U9</accession>
<dbReference type="InterPro" id="IPR013783">
    <property type="entry name" value="Ig-like_fold"/>
</dbReference>
<dbReference type="Proteomes" id="UP000254848">
    <property type="component" value="Unassembled WGS sequence"/>
</dbReference>
<organism evidence="1 2">
    <name type="scientific">Enterobacillus tribolii</name>
    <dbReference type="NCBI Taxonomy" id="1487935"/>
    <lineage>
        <taxon>Bacteria</taxon>
        <taxon>Pseudomonadati</taxon>
        <taxon>Pseudomonadota</taxon>
        <taxon>Gammaproteobacteria</taxon>
        <taxon>Enterobacterales</taxon>
        <taxon>Hafniaceae</taxon>
        <taxon>Enterobacillus</taxon>
    </lineage>
</organism>
<dbReference type="AlphaFoldDB" id="A0A370R0U9"/>
<keyword evidence="2" id="KW-1185">Reference proteome</keyword>
<name>A0A370R0U9_9GAMM</name>
<proteinExistence type="predicted"/>
<dbReference type="Gene3D" id="2.60.40.10">
    <property type="entry name" value="Immunoglobulins"/>
    <property type="match status" value="1"/>
</dbReference>
<dbReference type="RefSeq" id="WP_115457295.1">
    <property type="nucleotide sequence ID" value="NZ_QRAP01000002.1"/>
</dbReference>
<dbReference type="OrthoDB" id="8481600at2"/>
<reference evidence="1 2" key="1">
    <citation type="submission" date="2018-07" db="EMBL/GenBank/DDBJ databases">
        <title>Genomic Encyclopedia of Type Strains, Phase IV (KMG-IV): sequencing the most valuable type-strain genomes for metagenomic binning, comparative biology and taxonomic classification.</title>
        <authorList>
            <person name="Goeker M."/>
        </authorList>
    </citation>
    <scope>NUCLEOTIDE SEQUENCE [LARGE SCALE GENOMIC DNA]</scope>
    <source>
        <strain evidence="1 2">DSM 103736</strain>
    </source>
</reference>
<comment type="caution">
    <text evidence="1">The sequence shown here is derived from an EMBL/GenBank/DDBJ whole genome shotgun (WGS) entry which is preliminary data.</text>
</comment>
<gene>
    <name evidence="1" type="ORF">C8D90_10215</name>
</gene>
<evidence type="ECO:0000313" key="2">
    <source>
        <dbReference type="Proteomes" id="UP000254848"/>
    </source>
</evidence>